<keyword evidence="4" id="KW-0378">Hydrolase</keyword>
<keyword evidence="8" id="KW-0233">DNA recombination</keyword>
<proteinExistence type="evidence at transcript level"/>
<feature type="region of interest" description="Disordered" evidence="11">
    <location>
        <begin position="537"/>
        <end position="564"/>
    </location>
</feature>
<dbReference type="OrthoDB" id="30826at2759"/>
<evidence type="ECO:0000256" key="6">
    <source>
        <dbReference type="ARBA" id="ARBA00022840"/>
    </source>
</evidence>
<dbReference type="InterPro" id="IPR036494">
    <property type="entry name" value="Ku_C_sf"/>
</dbReference>
<dbReference type="Gene3D" id="1.25.40.240">
    <property type="entry name" value="Ku, C-terminal domain"/>
    <property type="match status" value="1"/>
</dbReference>
<evidence type="ECO:0000256" key="1">
    <source>
        <dbReference type="ARBA" id="ARBA00004123"/>
    </source>
</evidence>
<accession>W8AJ51</accession>
<dbReference type="InterPro" id="IPR006164">
    <property type="entry name" value="DNA_bd_Ku70/Ku80"/>
</dbReference>
<dbReference type="EMBL" id="GAMC01018015">
    <property type="protein sequence ID" value="JAB88540.1"/>
    <property type="molecule type" value="mRNA"/>
</dbReference>
<reference evidence="13" key="2">
    <citation type="journal article" date="2014" name="BMC Genomics">
        <title>A genomic perspective to assessing quality of mass-reared SIT flies used in Mediterranean fruit fly (Ceratitis capitata) eradication in California.</title>
        <authorList>
            <person name="Calla B."/>
            <person name="Hall B."/>
            <person name="Hou S."/>
            <person name="Geib S.M."/>
        </authorList>
    </citation>
    <scope>NUCLEOTIDE SEQUENCE</scope>
</reference>
<dbReference type="GO" id="GO:0004386">
    <property type="term" value="F:helicase activity"/>
    <property type="evidence" value="ECO:0007669"/>
    <property type="project" value="UniProtKB-KW"/>
</dbReference>
<keyword evidence="6" id="KW-0067">ATP-binding</keyword>
<dbReference type="GO" id="GO:0000723">
    <property type="term" value="P:telomere maintenance"/>
    <property type="evidence" value="ECO:0007669"/>
    <property type="project" value="TreeGrafter"/>
</dbReference>
<dbReference type="Gene3D" id="3.40.50.410">
    <property type="entry name" value="von Willebrand factor, type A domain"/>
    <property type="match status" value="1"/>
</dbReference>
<keyword evidence="3" id="KW-0227">DNA damage</keyword>
<evidence type="ECO:0000256" key="4">
    <source>
        <dbReference type="ARBA" id="ARBA00022801"/>
    </source>
</evidence>
<dbReference type="SUPFAM" id="SSF100939">
    <property type="entry name" value="SPOC domain-like"/>
    <property type="match status" value="1"/>
</dbReference>
<dbReference type="GO" id="GO:0016787">
    <property type="term" value="F:hydrolase activity"/>
    <property type="evidence" value="ECO:0007669"/>
    <property type="project" value="UniProtKB-KW"/>
</dbReference>
<dbReference type="InterPro" id="IPR005161">
    <property type="entry name" value="Ku_N"/>
</dbReference>
<feature type="compositionally biased region" description="Basic and acidic residues" evidence="11">
    <location>
        <begin position="537"/>
        <end position="547"/>
    </location>
</feature>
<name>W8AJ51_CERCA</name>
<dbReference type="Gene3D" id="1.10.1600.10">
    <property type="match status" value="1"/>
</dbReference>
<keyword evidence="7" id="KW-0238">DNA-binding</keyword>
<evidence type="ECO:0000256" key="2">
    <source>
        <dbReference type="ARBA" id="ARBA00022741"/>
    </source>
</evidence>
<dbReference type="GO" id="GO:0043564">
    <property type="term" value="C:Ku70:Ku80 complex"/>
    <property type="evidence" value="ECO:0007669"/>
    <property type="project" value="TreeGrafter"/>
</dbReference>
<dbReference type="GO" id="GO:0006303">
    <property type="term" value="P:double-strand break repair via nonhomologous end joining"/>
    <property type="evidence" value="ECO:0007669"/>
    <property type="project" value="InterPro"/>
</dbReference>
<dbReference type="Gene3D" id="2.40.290.10">
    <property type="match status" value="1"/>
</dbReference>
<dbReference type="GO" id="GO:0006310">
    <property type="term" value="P:DNA recombination"/>
    <property type="evidence" value="ECO:0007669"/>
    <property type="project" value="UniProtKB-KW"/>
</dbReference>
<evidence type="ECO:0000256" key="7">
    <source>
        <dbReference type="ARBA" id="ARBA00023125"/>
    </source>
</evidence>
<dbReference type="GO" id="GO:0042162">
    <property type="term" value="F:telomeric DNA binding"/>
    <property type="evidence" value="ECO:0007669"/>
    <property type="project" value="TreeGrafter"/>
</dbReference>
<keyword evidence="2" id="KW-0547">Nucleotide-binding</keyword>
<feature type="compositionally biased region" description="Low complexity" evidence="11">
    <location>
        <begin position="548"/>
        <end position="561"/>
    </location>
</feature>
<evidence type="ECO:0000256" key="8">
    <source>
        <dbReference type="ARBA" id="ARBA00023172"/>
    </source>
</evidence>
<protein>
    <submittedName>
        <fullName evidence="13">X-ray repair cross-complementing protein 5</fullName>
    </submittedName>
</protein>
<dbReference type="PANTHER" id="PTHR12604">
    <property type="entry name" value="KU AUTOANTIGEN DNA HELICASE"/>
    <property type="match status" value="1"/>
</dbReference>
<dbReference type="GO" id="GO:0003690">
    <property type="term" value="F:double-stranded DNA binding"/>
    <property type="evidence" value="ECO:0007669"/>
    <property type="project" value="TreeGrafter"/>
</dbReference>
<organism evidence="13">
    <name type="scientific">Ceratitis capitata</name>
    <name type="common">Mediterranean fruit fly</name>
    <name type="synonym">Tephritis capitata</name>
    <dbReference type="NCBI Taxonomy" id="7213"/>
    <lineage>
        <taxon>Eukaryota</taxon>
        <taxon>Metazoa</taxon>
        <taxon>Ecdysozoa</taxon>
        <taxon>Arthropoda</taxon>
        <taxon>Hexapoda</taxon>
        <taxon>Insecta</taxon>
        <taxon>Pterygota</taxon>
        <taxon>Neoptera</taxon>
        <taxon>Endopterygota</taxon>
        <taxon>Diptera</taxon>
        <taxon>Brachycera</taxon>
        <taxon>Muscomorpha</taxon>
        <taxon>Tephritoidea</taxon>
        <taxon>Tephritidae</taxon>
        <taxon>Ceratitis</taxon>
        <taxon>Ceratitis</taxon>
    </lineage>
</organism>
<evidence type="ECO:0000256" key="9">
    <source>
        <dbReference type="ARBA" id="ARBA00023204"/>
    </source>
</evidence>
<dbReference type="SUPFAM" id="SSF53300">
    <property type="entry name" value="vWA-like"/>
    <property type="match status" value="1"/>
</dbReference>
<evidence type="ECO:0000256" key="10">
    <source>
        <dbReference type="ARBA" id="ARBA00023242"/>
    </source>
</evidence>
<reference evidence="13" key="1">
    <citation type="submission" date="2013-07" db="EMBL/GenBank/DDBJ databases">
        <authorList>
            <person name="Geib S."/>
        </authorList>
    </citation>
    <scope>NUCLEOTIDE SEQUENCE</scope>
</reference>
<dbReference type="Pfam" id="PF08785">
    <property type="entry name" value="Ku_PK_bind"/>
    <property type="match status" value="1"/>
</dbReference>
<dbReference type="InterPro" id="IPR014893">
    <property type="entry name" value="Ku_PK_bind"/>
</dbReference>
<dbReference type="PANTHER" id="PTHR12604:SF4">
    <property type="entry name" value="X-RAY REPAIR CROSS-COMPLEMENTING PROTEIN 5"/>
    <property type="match status" value="1"/>
</dbReference>
<keyword evidence="5" id="KW-0347">Helicase</keyword>
<dbReference type="GO" id="GO:0005524">
    <property type="term" value="F:ATP binding"/>
    <property type="evidence" value="ECO:0007669"/>
    <property type="project" value="UniProtKB-KW"/>
</dbReference>
<evidence type="ECO:0000256" key="3">
    <source>
        <dbReference type="ARBA" id="ARBA00022763"/>
    </source>
</evidence>
<feature type="domain" description="Ku" evidence="12">
    <location>
        <begin position="277"/>
        <end position="419"/>
    </location>
</feature>
<gene>
    <name evidence="13" type="primary">XRCC5</name>
</gene>
<comment type="subcellular location">
    <subcellularLocation>
        <location evidence="1">Nucleus</location>
    </subcellularLocation>
</comment>
<dbReference type="Pfam" id="PF03731">
    <property type="entry name" value="Ku_N"/>
    <property type="match status" value="1"/>
</dbReference>
<dbReference type="InterPro" id="IPR036465">
    <property type="entry name" value="vWFA_dom_sf"/>
</dbReference>
<dbReference type="InterPro" id="IPR016194">
    <property type="entry name" value="SPOC-like_C_dom_sf"/>
</dbReference>
<keyword evidence="10" id="KW-0539">Nucleus</keyword>
<sequence length="702" mass="81397">MAANKEFVVAVLDIRPSANEDLKMKSVKLVAELLKDKICGGRQDFVSFVLLGTEKTSNDVNEHVFPDSYNNITQYENPQCPTWHMLLNFYKFVNEEACDEGEWLEALVVAMEVIKRGEECFKFQRSRILFFYDFNNVRNSYDMFDVIVQNVAKTEVELVVISQNIQYVDNPISDLPKVVFREGNKGKHQLKSEDFALQLITNCSAKLYNFEEAKRCIFKIINKRPWVWNSNLTIGSEINIRISGVIYMKDESNVKLKKCWCENQDLVQREIKYFLRGSEIDPSETDLIEGYMLGSTPIPYDESLKNVKERYEPGLKFVGFMKRNSIPEEYFCGDSLYWIVHQKGMNVSAQKLDALVRAMTNTNMAMLCCKVFSAKFNNPKMVVLLPNQLHPDSPASLTMVEIAYHSQYHYFQFPRLRTPKTDCSKDQIDAIDDLIDSMDLSINQKESDAARDTYLPDLLPFESLPHIYEQNLMDVLETKIILNASEDDEQFADMLDGKNFVEIFWKVPELREKHAKRAAKVIKSLFPLEENKVVEKPSDASKVKSEYSDSTTKSSSTTNDSALSIERVSVETPADDFRQLVQHNVLTIANRTERDAKFQIYAEQMRNVISELLFESKESLNYKKLEEALSIYRKQCYDFSSFNDYNKWIKEVKRRVIQNQRQHFWVNVVVEKDLGLCFVSNESSETKQALSSFYELTSEDME</sequence>
<dbReference type="SUPFAM" id="SSF101420">
    <property type="entry name" value="C-terminal domain of Ku80"/>
    <property type="match status" value="1"/>
</dbReference>
<evidence type="ECO:0000313" key="13">
    <source>
        <dbReference type="EMBL" id="JAB88540.1"/>
    </source>
</evidence>
<dbReference type="SMART" id="SM00559">
    <property type="entry name" value="Ku78"/>
    <property type="match status" value="1"/>
</dbReference>
<evidence type="ECO:0000256" key="11">
    <source>
        <dbReference type="SAM" id="MobiDB-lite"/>
    </source>
</evidence>
<dbReference type="AlphaFoldDB" id="W8AJ51"/>
<evidence type="ECO:0000256" key="5">
    <source>
        <dbReference type="ARBA" id="ARBA00022806"/>
    </source>
</evidence>
<dbReference type="Pfam" id="PF02735">
    <property type="entry name" value="Ku"/>
    <property type="match status" value="1"/>
</dbReference>
<keyword evidence="9" id="KW-0234">DNA repair</keyword>
<evidence type="ECO:0000259" key="12">
    <source>
        <dbReference type="SMART" id="SM00559"/>
    </source>
</evidence>